<gene>
    <name evidence="1" type="ORF">HMPREF2137_05325</name>
</gene>
<protein>
    <submittedName>
        <fullName evidence="1">Uncharacterized protein</fullName>
    </submittedName>
</protein>
<evidence type="ECO:0000313" key="1">
    <source>
        <dbReference type="EMBL" id="KGF35177.1"/>
    </source>
</evidence>
<evidence type="ECO:0000313" key="2">
    <source>
        <dbReference type="Proteomes" id="UP000029556"/>
    </source>
</evidence>
<dbReference type="EMBL" id="JRNN01000055">
    <property type="protein sequence ID" value="KGF35177.1"/>
    <property type="molecule type" value="Genomic_DNA"/>
</dbReference>
<accession>A0A096AX59</accession>
<proteinExistence type="predicted"/>
<sequence>MFCPIKDLFPFKDYGQKNYFVLQPISQVEYLTIDRIFLTKVASMLGVFTNNLALALKYAKYEQCLQVKDNQYVAVICKSFALSFNVL</sequence>
<dbReference type="AlphaFoldDB" id="A0A096AX59"/>
<comment type="caution">
    <text evidence="1">The sequence shown here is derived from an EMBL/GenBank/DDBJ whole genome shotgun (WGS) entry which is preliminary data.</text>
</comment>
<dbReference type="Proteomes" id="UP000029556">
    <property type="component" value="Unassembled WGS sequence"/>
</dbReference>
<name>A0A096AX59_9BACT</name>
<organism evidence="1 2">
    <name type="scientific">Hoylesella buccalis DNF00853</name>
    <dbReference type="NCBI Taxonomy" id="1401074"/>
    <lineage>
        <taxon>Bacteria</taxon>
        <taxon>Pseudomonadati</taxon>
        <taxon>Bacteroidota</taxon>
        <taxon>Bacteroidia</taxon>
        <taxon>Bacteroidales</taxon>
        <taxon>Prevotellaceae</taxon>
        <taxon>Hoylesella</taxon>
    </lineage>
</organism>
<reference evidence="1 2" key="1">
    <citation type="submission" date="2014-07" db="EMBL/GenBank/DDBJ databases">
        <authorList>
            <person name="McCorrison J."/>
            <person name="Sanka R."/>
            <person name="Torralba M."/>
            <person name="Gillis M."/>
            <person name="Haft D.H."/>
            <person name="Methe B."/>
            <person name="Sutton G."/>
            <person name="Nelson K.E."/>
        </authorList>
    </citation>
    <scope>NUCLEOTIDE SEQUENCE [LARGE SCALE GENOMIC DNA]</scope>
    <source>
        <strain evidence="1 2">DNF00853</strain>
    </source>
</reference>